<dbReference type="PANTHER" id="PTHR35495:SF1">
    <property type="entry name" value="OS06G0679600 PROTEIN"/>
    <property type="match status" value="1"/>
</dbReference>
<gene>
    <name evidence="1" type="ORF">OLC1_LOCUS67</name>
</gene>
<dbReference type="Proteomes" id="UP001161247">
    <property type="component" value="Chromosome 1"/>
</dbReference>
<proteinExistence type="predicted"/>
<keyword evidence="2" id="KW-1185">Reference proteome</keyword>
<protein>
    <submittedName>
        <fullName evidence="1">OLC1v1021183C1</fullName>
    </submittedName>
</protein>
<dbReference type="PANTHER" id="PTHR35495">
    <property type="entry name" value="OS06G0679600 PROTEIN"/>
    <property type="match status" value="1"/>
</dbReference>
<accession>A0AAV1BV38</accession>
<dbReference type="AlphaFoldDB" id="A0AAV1BV38"/>
<name>A0AAV1BV38_OLDCO</name>
<evidence type="ECO:0000313" key="2">
    <source>
        <dbReference type="Proteomes" id="UP001161247"/>
    </source>
</evidence>
<organism evidence="1 2">
    <name type="scientific">Oldenlandia corymbosa var. corymbosa</name>
    <dbReference type="NCBI Taxonomy" id="529605"/>
    <lineage>
        <taxon>Eukaryota</taxon>
        <taxon>Viridiplantae</taxon>
        <taxon>Streptophyta</taxon>
        <taxon>Embryophyta</taxon>
        <taxon>Tracheophyta</taxon>
        <taxon>Spermatophyta</taxon>
        <taxon>Magnoliopsida</taxon>
        <taxon>eudicotyledons</taxon>
        <taxon>Gunneridae</taxon>
        <taxon>Pentapetalae</taxon>
        <taxon>asterids</taxon>
        <taxon>lamiids</taxon>
        <taxon>Gentianales</taxon>
        <taxon>Rubiaceae</taxon>
        <taxon>Rubioideae</taxon>
        <taxon>Spermacoceae</taxon>
        <taxon>Hedyotis-Oldenlandia complex</taxon>
        <taxon>Oldenlandia</taxon>
    </lineage>
</organism>
<dbReference type="EMBL" id="OX459118">
    <property type="protein sequence ID" value="CAI9087175.1"/>
    <property type="molecule type" value="Genomic_DNA"/>
</dbReference>
<evidence type="ECO:0000313" key="1">
    <source>
        <dbReference type="EMBL" id="CAI9087175.1"/>
    </source>
</evidence>
<sequence length="103" mass="11801">MKSRTRCRTSTSPSTPSFYRCYLKPGALAQMRNSKITAKSMAKDPPSLLSQIEPTISSDLVVNYDSMELVPCFAFRFNDRRRNHPRCLIRKKLVPVMPVFTES</sequence>
<reference evidence="1" key="1">
    <citation type="submission" date="2023-03" db="EMBL/GenBank/DDBJ databases">
        <authorList>
            <person name="Julca I."/>
        </authorList>
    </citation>
    <scope>NUCLEOTIDE SEQUENCE</scope>
</reference>